<dbReference type="EMBL" id="JAAQOM010000014">
    <property type="protein sequence ID" value="NIA56218.1"/>
    <property type="molecule type" value="Genomic_DNA"/>
</dbReference>
<evidence type="ECO:0000313" key="1">
    <source>
        <dbReference type="EMBL" id="NIA56218.1"/>
    </source>
</evidence>
<proteinExistence type="predicted"/>
<organism evidence="1 2">
    <name type="scientific">Telluria antibiotica</name>
    <dbReference type="NCBI Taxonomy" id="2717319"/>
    <lineage>
        <taxon>Bacteria</taxon>
        <taxon>Pseudomonadati</taxon>
        <taxon>Pseudomonadota</taxon>
        <taxon>Betaproteobacteria</taxon>
        <taxon>Burkholderiales</taxon>
        <taxon>Oxalobacteraceae</taxon>
        <taxon>Telluria group</taxon>
        <taxon>Telluria</taxon>
    </lineage>
</organism>
<accession>A0ABX0PIH9</accession>
<sequence>MAVHAALPGQLPIDADIQQARVADACAGRSGVTGGLGRACAGSAMTAARGSRR</sequence>
<reference evidence="1 2" key="1">
    <citation type="submission" date="2020-03" db="EMBL/GenBank/DDBJ databases">
        <title>Genome sequence of strain Massilia sp. TW-1.</title>
        <authorList>
            <person name="Chaudhary D.K."/>
        </authorList>
    </citation>
    <scope>NUCLEOTIDE SEQUENCE [LARGE SCALE GENOMIC DNA]</scope>
    <source>
        <strain evidence="1 2">TW-1</strain>
    </source>
</reference>
<dbReference type="RefSeq" id="WP_166861824.1">
    <property type="nucleotide sequence ID" value="NZ_JAAQOM010000014.1"/>
</dbReference>
<evidence type="ECO:0000313" key="2">
    <source>
        <dbReference type="Proteomes" id="UP000716322"/>
    </source>
</evidence>
<name>A0ABX0PIH9_9BURK</name>
<keyword evidence="2" id="KW-1185">Reference proteome</keyword>
<dbReference type="Proteomes" id="UP000716322">
    <property type="component" value="Unassembled WGS sequence"/>
</dbReference>
<gene>
    <name evidence="1" type="ORF">HAV22_21545</name>
</gene>
<comment type="caution">
    <text evidence="1">The sequence shown here is derived from an EMBL/GenBank/DDBJ whole genome shotgun (WGS) entry which is preliminary data.</text>
</comment>
<protein>
    <submittedName>
        <fullName evidence="1">Uncharacterized protein</fullName>
    </submittedName>
</protein>